<comment type="caution">
    <text evidence="1">The sequence shown here is derived from an EMBL/GenBank/DDBJ whole genome shotgun (WGS) entry which is preliminary data.</text>
</comment>
<protein>
    <submittedName>
        <fullName evidence="1">Uncharacterized protein</fullName>
    </submittedName>
</protein>
<gene>
    <name evidence="1" type="ORF">EZS28_056290</name>
</gene>
<sequence length="43" mass="4942">QLQKTIFLFGVVDQAIAMNDEADAIRLQRFILKPIQPSGKKWL</sequence>
<evidence type="ECO:0000313" key="1">
    <source>
        <dbReference type="EMBL" id="KAA6310569.1"/>
    </source>
</evidence>
<organism evidence="1 2">
    <name type="scientific">Streblomastix strix</name>
    <dbReference type="NCBI Taxonomy" id="222440"/>
    <lineage>
        <taxon>Eukaryota</taxon>
        <taxon>Metamonada</taxon>
        <taxon>Preaxostyla</taxon>
        <taxon>Oxymonadida</taxon>
        <taxon>Streblomastigidae</taxon>
        <taxon>Streblomastix</taxon>
    </lineage>
</organism>
<reference evidence="1 2" key="1">
    <citation type="submission" date="2019-03" db="EMBL/GenBank/DDBJ databases">
        <title>Single cell metagenomics reveals metabolic interactions within the superorganism composed of flagellate Streblomastix strix and complex community of Bacteroidetes bacteria on its surface.</title>
        <authorList>
            <person name="Treitli S.C."/>
            <person name="Kolisko M."/>
            <person name="Husnik F."/>
            <person name="Keeling P."/>
            <person name="Hampl V."/>
        </authorList>
    </citation>
    <scope>NUCLEOTIDE SEQUENCE [LARGE SCALE GENOMIC DNA]</scope>
    <source>
        <strain evidence="1">ST1C</strain>
    </source>
</reference>
<feature type="non-terminal residue" evidence="1">
    <location>
        <position position="1"/>
    </location>
</feature>
<dbReference type="OrthoDB" id="382863at2759"/>
<evidence type="ECO:0000313" key="2">
    <source>
        <dbReference type="Proteomes" id="UP000324800"/>
    </source>
</evidence>
<dbReference type="Proteomes" id="UP000324800">
    <property type="component" value="Unassembled WGS sequence"/>
</dbReference>
<proteinExistence type="predicted"/>
<accession>A0A5J4PPT0</accession>
<dbReference type="AlphaFoldDB" id="A0A5J4PPT0"/>
<dbReference type="EMBL" id="SNRW01049684">
    <property type="protein sequence ID" value="KAA6310569.1"/>
    <property type="molecule type" value="Genomic_DNA"/>
</dbReference>
<name>A0A5J4PPT0_9EUKA</name>